<dbReference type="OrthoDB" id="4338191at2"/>
<proteinExistence type="predicted"/>
<keyword evidence="2" id="KW-0732">Signal</keyword>
<keyword evidence="4" id="KW-1185">Reference proteome</keyword>
<dbReference type="Proteomes" id="UP000035932">
    <property type="component" value="Unassembled WGS sequence"/>
</dbReference>
<feature type="chain" id="PRO_5038925926" description="Secreted protein" evidence="2">
    <location>
        <begin position="34"/>
        <end position="124"/>
    </location>
</feature>
<protein>
    <recommendedName>
        <fullName evidence="5">Secreted protein</fullName>
    </recommendedName>
</protein>
<evidence type="ECO:0000313" key="3">
    <source>
        <dbReference type="EMBL" id="KMO99283.1"/>
    </source>
</evidence>
<name>A0A0J6XX01_9ACTN</name>
<organism evidence="3 4">
    <name type="scientific">Streptomyces roseus</name>
    <dbReference type="NCBI Taxonomy" id="66430"/>
    <lineage>
        <taxon>Bacteria</taxon>
        <taxon>Bacillati</taxon>
        <taxon>Actinomycetota</taxon>
        <taxon>Actinomycetes</taxon>
        <taxon>Kitasatosporales</taxon>
        <taxon>Streptomycetaceae</taxon>
        <taxon>Streptomyces</taxon>
    </lineage>
</organism>
<evidence type="ECO:0008006" key="5">
    <source>
        <dbReference type="Google" id="ProtNLM"/>
    </source>
</evidence>
<dbReference type="PATRIC" id="fig|66430.4.peg.1099"/>
<feature type="region of interest" description="Disordered" evidence="1">
    <location>
        <begin position="37"/>
        <end position="68"/>
    </location>
</feature>
<feature type="compositionally biased region" description="Low complexity" evidence="1">
    <location>
        <begin position="37"/>
        <end position="58"/>
    </location>
</feature>
<evidence type="ECO:0000256" key="2">
    <source>
        <dbReference type="SAM" id="SignalP"/>
    </source>
</evidence>
<evidence type="ECO:0000313" key="4">
    <source>
        <dbReference type="Proteomes" id="UP000035932"/>
    </source>
</evidence>
<dbReference type="RefSeq" id="WP_048474873.1">
    <property type="nucleotide sequence ID" value="NZ_JBIRUD010000008.1"/>
</dbReference>
<reference evidence="3 4" key="1">
    <citation type="submission" date="2015-06" db="EMBL/GenBank/DDBJ databases">
        <title>Recapitulation of the evolution of biosynthetic gene clusters reveals hidden chemical diversity on bacterial genomes.</title>
        <authorList>
            <person name="Cruz-Morales P."/>
            <person name="Martinez-Guerrero C."/>
            <person name="Morales-Escalante M.A."/>
            <person name="Yanez-Guerra L.A."/>
            <person name="Kopp J.F."/>
            <person name="Feldmann J."/>
            <person name="Ramos-Aboites H.E."/>
            <person name="Barona-Gomez F."/>
        </authorList>
    </citation>
    <scope>NUCLEOTIDE SEQUENCE [LARGE SCALE GENOMIC DNA]</scope>
    <source>
        <strain evidence="3 4">ATCC 31245</strain>
    </source>
</reference>
<sequence>MSGRRCARTALARALSAAGVVLLCLFASGPAVTTAATAANAAERTASGLPGEPGAPAEGESDPAADPEARAAVRLVVRGLPGVRQLPRPVFHVKPAGQDGLVRAHGADGPMLSAGTERSVVLRC</sequence>
<feature type="signal peptide" evidence="2">
    <location>
        <begin position="1"/>
        <end position="33"/>
    </location>
</feature>
<dbReference type="AlphaFoldDB" id="A0A0J6XX01"/>
<comment type="caution">
    <text evidence="3">The sequence shown here is derived from an EMBL/GenBank/DDBJ whole genome shotgun (WGS) entry which is preliminary data.</text>
</comment>
<dbReference type="EMBL" id="LFML01000012">
    <property type="protein sequence ID" value="KMO99283.1"/>
    <property type="molecule type" value="Genomic_DNA"/>
</dbReference>
<evidence type="ECO:0000256" key="1">
    <source>
        <dbReference type="SAM" id="MobiDB-lite"/>
    </source>
</evidence>
<accession>A0A0J6XX01</accession>
<gene>
    <name evidence="3" type="ORF">ACS04_02900</name>
</gene>